<dbReference type="Gene3D" id="3.40.50.1820">
    <property type="entry name" value="alpha/beta hydrolase"/>
    <property type="match status" value="1"/>
</dbReference>
<proteinExistence type="inferred from homology"/>
<dbReference type="InterPro" id="IPR002018">
    <property type="entry name" value="CarbesteraseB"/>
</dbReference>
<dbReference type="AlphaFoldDB" id="A0A1H7YE18"/>
<keyword evidence="3" id="KW-0732">Signal</keyword>
<evidence type="ECO:0000256" key="2">
    <source>
        <dbReference type="ARBA" id="ARBA00022801"/>
    </source>
</evidence>
<protein>
    <recommendedName>
        <fullName evidence="3">Carboxylic ester hydrolase</fullName>
        <ecNumber evidence="3">3.1.1.-</ecNumber>
    </recommendedName>
</protein>
<feature type="signal peptide" evidence="3">
    <location>
        <begin position="1"/>
        <end position="31"/>
    </location>
</feature>
<dbReference type="InterPro" id="IPR029058">
    <property type="entry name" value="AB_hydrolase_fold"/>
</dbReference>
<dbReference type="InterPro" id="IPR050309">
    <property type="entry name" value="Type-B_Carboxylest/Lipase"/>
</dbReference>
<dbReference type="STRING" id="573321.SAMN04488505_104393"/>
<dbReference type="EMBL" id="FOBB01000004">
    <property type="protein sequence ID" value="SEM43557.1"/>
    <property type="molecule type" value="Genomic_DNA"/>
</dbReference>
<feature type="chain" id="PRO_5011328800" description="Carboxylic ester hydrolase" evidence="3">
    <location>
        <begin position="32"/>
        <end position="558"/>
    </location>
</feature>
<accession>A0A1H7YE18</accession>
<sequence>MQSASNPLTMKKVFPLILLACLGSMLTLLQAQTKTTAAAPAVKTANGVLTGIIEKSGVRAYKGIPFAVPPVGNLRWQPPQPPANWTGIRKADHFAPRTMQAAVFGDMGFRSDGMNEDCLYLNVWTPARKSKTLLPVLVYFYGGGFVAGDGSEARYDGESMAQKGIVALTVNYRLGVFGFLSHPELTKESPSRASGNYGLMDQWAALKWVQENIAAFGGDPKRVTIAGESAGSIAVSALMASPLSKDLFAGAIGESGSVLGALSAMPLSKGEAIGEEFAKSIGAASLEALRALPADSLLKLATRFGTFRFPVTVDGYFFTKDPYQVYAAGEQAHVPLLAGWNSEEMGYRAMLGNLPPTKENFEKTVQKLYGHGEVSAALLKLYNPATDADVEQVATDLAGDRFISFSTWKWIDEQVKTGQPVYRYLYSRPRPAMRASMGNATPGLAGGVIKDKTTAAPKPPAAKGAVHSAEIEYAMGNLPLNKVYAWTPEDYKVSAIMQAYFANFIKNADPNGPGLPKWPAITGTDTVPVMHIDVRTRMEPDQHRQRYLFLDEQAKHPK</sequence>
<evidence type="ECO:0000313" key="6">
    <source>
        <dbReference type="Proteomes" id="UP000198984"/>
    </source>
</evidence>
<dbReference type="Pfam" id="PF00135">
    <property type="entry name" value="COesterase"/>
    <property type="match status" value="1"/>
</dbReference>
<evidence type="ECO:0000259" key="4">
    <source>
        <dbReference type="Pfam" id="PF00135"/>
    </source>
</evidence>
<dbReference type="Proteomes" id="UP000198984">
    <property type="component" value="Unassembled WGS sequence"/>
</dbReference>
<name>A0A1H7YE18_9BACT</name>
<dbReference type="InterPro" id="IPR019819">
    <property type="entry name" value="Carboxylesterase_B_CS"/>
</dbReference>
<reference evidence="5 6" key="1">
    <citation type="submission" date="2016-10" db="EMBL/GenBank/DDBJ databases">
        <authorList>
            <person name="de Groot N.N."/>
        </authorList>
    </citation>
    <scope>NUCLEOTIDE SEQUENCE [LARGE SCALE GENOMIC DNA]</scope>
    <source>
        <strain evidence="5 6">DSM 21039</strain>
    </source>
</reference>
<dbReference type="PANTHER" id="PTHR11559">
    <property type="entry name" value="CARBOXYLESTERASE"/>
    <property type="match status" value="1"/>
</dbReference>
<comment type="similarity">
    <text evidence="1 3">Belongs to the type-B carboxylesterase/lipase family.</text>
</comment>
<evidence type="ECO:0000256" key="1">
    <source>
        <dbReference type="ARBA" id="ARBA00005964"/>
    </source>
</evidence>
<keyword evidence="2 3" id="KW-0378">Hydrolase</keyword>
<evidence type="ECO:0000313" key="5">
    <source>
        <dbReference type="EMBL" id="SEM43557.1"/>
    </source>
</evidence>
<keyword evidence="6" id="KW-1185">Reference proteome</keyword>
<dbReference type="SUPFAM" id="SSF53474">
    <property type="entry name" value="alpha/beta-Hydrolases"/>
    <property type="match status" value="1"/>
</dbReference>
<dbReference type="PROSITE" id="PS00941">
    <property type="entry name" value="CARBOXYLESTERASE_B_2"/>
    <property type="match status" value="1"/>
</dbReference>
<organism evidence="5 6">
    <name type="scientific">Chitinophaga rupis</name>
    <dbReference type="NCBI Taxonomy" id="573321"/>
    <lineage>
        <taxon>Bacteria</taxon>
        <taxon>Pseudomonadati</taxon>
        <taxon>Bacteroidota</taxon>
        <taxon>Chitinophagia</taxon>
        <taxon>Chitinophagales</taxon>
        <taxon>Chitinophagaceae</taxon>
        <taxon>Chitinophaga</taxon>
    </lineage>
</organism>
<dbReference type="InterPro" id="IPR019826">
    <property type="entry name" value="Carboxylesterase_B_AS"/>
</dbReference>
<dbReference type="GO" id="GO:0016787">
    <property type="term" value="F:hydrolase activity"/>
    <property type="evidence" value="ECO:0007669"/>
    <property type="project" value="UniProtKB-KW"/>
</dbReference>
<feature type="domain" description="Carboxylesterase type B" evidence="4">
    <location>
        <begin position="39"/>
        <end position="545"/>
    </location>
</feature>
<dbReference type="PROSITE" id="PS00122">
    <property type="entry name" value="CARBOXYLESTERASE_B_1"/>
    <property type="match status" value="1"/>
</dbReference>
<evidence type="ECO:0000256" key="3">
    <source>
        <dbReference type="RuleBase" id="RU361235"/>
    </source>
</evidence>
<dbReference type="EC" id="3.1.1.-" evidence="3"/>
<gene>
    <name evidence="5" type="ORF">SAMN04488505_104393</name>
</gene>